<evidence type="ECO:0000256" key="2">
    <source>
        <dbReference type="SAM" id="Phobius"/>
    </source>
</evidence>
<evidence type="ECO:0000256" key="1">
    <source>
        <dbReference type="SAM" id="MobiDB-lite"/>
    </source>
</evidence>
<evidence type="ECO:0000313" key="4">
    <source>
        <dbReference type="EMBL" id="PBK76225.1"/>
    </source>
</evidence>
<dbReference type="STRING" id="1076256.A0A2H3BZG6"/>
<feature type="transmembrane region" description="Helical" evidence="2">
    <location>
        <begin position="46"/>
        <end position="67"/>
    </location>
</feature>
<protein>
    <recommendedName>
        <fullName evidence="3">DUF6534 domain-containing protein</fullName>
    </recommendedName>
</protein>
<evidence type="ECO:0000259" key="3">
    <source>
        <dbReference type="Pfam" id="PF20152"/>
    </source>
</evidence>
<feature type="compositionally biased region" description="Basic and acidic residues" evidence="1">
    <location>
        <begin position="318"/>
        <end position="327"/>
    </location>
</feature>
<dbReference type="PANTHER" id="PTHR40465">
    <property type="entry name" value="CHROMOSOME 1, WHOLE GENOME SHOTGUN SEQUENCE"/>
    <property type="match status" value="1"/>
</dbReference>
<feature type="transmembrane region" description="Helical" evidence="2">
    <location>
        <begin position="12"/>
        <end position="34"/>
    </location>
</feature>
<name>A0A2H3BZG6_9AGAR</name>
<dbReference type="EMBL" id="KZ293416">
    <property type="protein sequence ID" value="PBK76225.1"/>
    <property type="molecule type" value="Genomic_DNA"/>
</dbReference>
<organism evidence="4 5">
    <name type="scientific">Armillaria solidipes</name>
    <dbReference type="NCBI Taxonomy" id="1076256"/>
    <lineage>
        <taxon>Eukaryota</taxon>
        <taxon>Fungi</taxon>
        <taxon>Dikarya</taxon>
        <taxon>Basidiomycota</taxon>
        <taxon>Agaricomycotina</taxon>
        <taxon>Agaricomycetes</taxon>
        <taxon>Agaricomycetidae</taxon>
        <taxon>Agaricales</taxon>
        <taxon>Marasmiineae</taxon>
        <taxon>Physalacriaceae</taxon>
        <taxon>Armillaria</taxon>
    </lineage>
</organism>
<keyword evidence="2" id="KW-0812">Transmembrane</keyword>
<feature type="domain" description="DUF6534" evidence="3">
    <location>
        <begin position="167"/>
        <end position="256"/>
    </location>
</feature>
<sequence>MSSPISDPFGGVLVSVFLSILLLGAMFVQLFIYFDHYPKDHLWIKVFVLVLFALDILNSVFVLAWVYKMLIDNFGNIEAFMKADWTAATDPLLSGIMSGMVQFFFAWKIWVLTKNYFFILVIGACALASTAGGIATSTIAFMVWQTVDWPELRVKLDTPALVWLIPAAVCDLIIAIIITVYLQRAKGPFKRTNRILNRVIRLTMQNGKSSLLTATIAVVDLVLILAIKDTPYYLFVAFILPKLYTNSAMSSLNSRHIQHNDIEDDITSLSMVSGFWGSSPGRASPLTARPHEMFVNVEYGRHQDSDRRDAETTVSSEDIPKHEGVGP</sequence>
<accession>A0A2H3BZG6</accession>
<dbReference type="PANTHER" id="PTHR40465:SF1">
    <property type="entry name" value="DUF6534 DOMAIN-CONTAINING PROTEIN"/>
    <property type="match status" value="1"/>
</dbReference>
<feature type="transmembrane region" description="Helical" evidence="2">
    <location>
        <begin position="210"/>
        <end position="227"/>
    </location>
</feature>
<dbReference type="Proteomes" id="UP000218334">
    <property type="component" value="Unassembled WGS sequence"/>
</dbReference>
<dbReference type="InterPro" id="IPR045339">
    <property type="entry name" value="DUF6534"/>
</dbReference>
<keyword evidence="2" id="KW-1133">Transmembrane helix</keyword>
<feature type="compositionally biased region" description="Basic and acidic residues" evidence="1">
    <location>
        <begin position="299"/>
        <end position="311"/>
    </location>
</feature>
<feature type="transmembrane region" description="Helical" evidence="2">
    <location>
        <begin position="117"/>
        <end position="141"/>
    </location>
</feature>
<reference evidence="5" key="1">
    <citation type="journal article" date="2017" name="Nat. Ecol. Evol.">
        <title>Genome expansion and lineage-specific genetic innovations in the forest pathogenic fungi Armillaria.</title>
        <authorList>
            <person name="Sipos G."/>
            <person name="Prasanna A.N."/>
            <person name="Walter M.C."/>
            <person name="O'Connor E."/>
            <person name="Balint B."/>
            <person name="Krizsan K."/>
            <person name="Kiss B."/>
            <person name="Hess J."/>
            <person name="Varga T."/>
            <person name="Slot J."/>
            <person name="Riley R."/>
            <person name="Boka B."/>
            <person name="Rigling D."/>
            <person name="Barry K."/>
            <person name="Lee J."/>
            <person name="Mihaltcheva S."/>
            <person name="LaButti K."/>
            <person name="Lipzen A."/>
            <person name="Waldron R."/>
            <person name="Moloney N.M."/>
            <person name="Sperisen C."/>
            <person name="Kredics L."/>
            <person name="Vagvoelgyi C."/>
            <person name="Patrignani A."/>
            <person name="Fitzpatrick D."/>
            <person name="Nagy I."/>
            <person name="Doyle S."/>
            <person name="Anderson J.B."/>
            <person name="Grigoriev I.V."/>
            <person name="Gueldener U."/>
            <person name="Muensterkoetter M."/>
            <person name="Nagy L.G."/>
        </authorList>
    </citation>
    <scope>NUCLEOTIDE SEQUENCE [LARGE SCALE GENOMIC DNA]</scope>
    <source>
        <strain evidence="5">28-4</strain>
    </source>
</reference>
<feature type="transmembrane region" description="Helical" evidence="2">
    <location>
        <begin position="161"/>
        <end position="182"/>
    </location>
</feature>
<proteinExistence type="predicted"/>
<evidence type="ECO:0000313" key="5">
    <source>
        <dbReference type="Proteomes" id="UP000218334"/>
    </source>
</evidence>
<feature type="region of interest" description="Disordered" evidence="1">
    <location>
        <begin position="298"/>
        <end position="327"/>
    </location>
</feature>
<dbReference type="Pfam" id="PF20152">
    <property type="entry name" value="DUF6534"/>
    <property type="match status" value="1"/>
</dbReference>
<keyword evidence="2" id="KW-0472">Membrane</keyword>
<feature type="transmembrane region" description="Helical" evidence="2">
    <location>
        <begin position="92"/>
        <end position="110"/>
    </location>
</feature>
<gene>
    <name evidence="4" type="ORF">ARMSODRAFT_1078422</name>
</gene>
<keyword evidence="5" id="KW-1185">Reference proteome</keyword>
<dbReference type="AlphaFoldDB" id="A0A2H3BZG6"/>